<dbReference type="Gene3D" id="1.20.1260.100">
    <property type="entry name" value="TspO/MBR protein"/>
    <property type="match status" value="1"/>
</dbReference>
<dbReference type="GO" id="GO:0033013">
    <property type="term" value="P:tetrapyrrole metabolic process"/>
    <property type="evidence" value="ECO:0007669"/>
    <property type="project" value="UniProtKB-ARBA"/>
</dbReference>
<gene>
    <name evidence="7" type="ORF">LLE72_017225</name>
</gene>
<dbReference type="AlphaFoldDB" id="A0AAJ2X4Z8"/>
<feature type="transmembrane region" description="Helical" evidence="6">
    <location>
        <begin position="51"/>
        <end position="73"/>
    </location>
</feature>
<dbReference type="PIRSF" id="PIRSF005859">
    <property type="entry name" value="PBR"/>
    <property type="match status" value="1"/>
</dbReference>
<dbReference type="Proteomes" id="UP001297361">
    <property type="component" value="Unassembled WGS sequence"/>
</dbReference>
<proteinExistence type="inferred from homology"/>
<protein>
    <submittedName>
        <fullName evidence="7">TspO/MBR family protein</fullName>
    </submittedName>
</protein>
<comment type="subcellular location">
    <subcellularLocation>
        <location evidence="1">Membrane</location>
        <topology evidence="1">Multi-pass membrane protein</topology>
    </subcellularLocation>
</comment>
<dbReference type="InterPro" id="IPR038330">
    <property type="entry name" value="TspO/MBR-related_sf"/>
</dbReference>
<feature type="transmembrane region" description="Helical" evidence="6">
    <location>
        <begin position="137"/>
        <end position="158"/>
    </location>
</feature>
<evidence type="ECO:0000313" key="8">
    <source>
        <dbReference type="Proteomes" id="UP001297361"/>
    </source>
</evidence>
<evidence type="ECO:0000256" key="4">
    <source>
        <dbReference type="ARBA" id="ARBA00022989"/>
    </source>
</evidence>
<evidence type="ECO:0000256" key="2">
    <source>
        <dbReference type="ARBA" id="ARBA00007524"/>
    </source>
</evidence>
<reference evidence="7" key="1">
    <citation type="submission" date="2021-10" db="EMBL/GenBank/DDBJ databases">
        <authorList>
            <person name="Hussein R."/>
            <person name="Harrison J."/>
            <person name="Studholme D.J."/>
            <person name="Vicente J."/>
            <person name="Grant M."/>
        </authorList>
    </citation>
    <scope>NUCLEOTIDE SEQUENCE</scope>
    <source>
        <strain evidence="7">NCPPB 2970</strain>
    </source>
</reference>
<dbReference type="InterPro" id="IPR004307">
    <property type="entry name" value="TspO_MBR"/>
</dbReference>
<keyword evidence="5 6" id="KW-0472">Membrane</keyword>
<feature type="transmembrane region" description="Helical" evidence="6">
    <location>
        <begin position="109"/>
        <end position="130"/>
    </location>
</feature>
<name>A0AAJ2X4Z8_XANCA</name>
<sequence length="166" mass="18325">MEMSMTKKSQWLGLVGWLVLCYLVAALGAAASIQAASFYAGLQRPGWAPPGWLFGPVWTVLYGMMAVSVWLIWRLGGWGGARGALTVFVLQLGLNGLWSWLFFAWHMGAWAFADIVALWLALVATIVTFARHSRGAAWLLVPYLLWVSFAAALNYAVWHLNPQLLG</sequence>
<dbReference type="EMBL" id="JAJFNJ020000003">
    <property type="protein sequence ID" value="MEC3889436.1"/>
    <property type="molecule type" value="Genomic_DNA"/>
</dbReference>
<dbReference type="GO" id="GO:0016020">
    <property type="term" value="C:membrane"/>
    <property type="evidence" value="ECO:0007669"/>
    <property type="project" value="UniProtKB-SubCell"/>
</dbReference>
<comment type="caution">
    <text evidence="7">The sequence shown here is derived from an EMBL/GenBank/DDBJ whole genome shotgun (WGS) entry which is preliminary data.</text>
</comment>
<dbReference type="CDD" id="cd15904">
    <property type="entry name" value="TSPO_MBR"/>
    <property type="match status" value="1"/>
</dbReference>
<dbReference type="FunFam" id="1.20.1260.100:FF:000001">
    <property type="entry name" value="translocator protein 2"/>
    <property type="match status" value="1"/>
</dbReference>
<comment type="similarity">
    <text evidence="2">Belongs to the TspO/BZRP family.</text>
</comment>
<dbReference type="Pfam" id="PF03073">
    <property type="entry name" value="TspO_MBR"/>
    <property type="match status" value="1"/>
</dbReference>
<accession>A0AAJ2X4Z8</accession>
<evidence type="ECO:0000256" key="1">
    <source>
        <dbReference type="ARBA" id="ARBA00004141"/>
    </source>
</evidence>
<feature type="transmembrane region" description="Helical" evidence="6">
    <location>
        <begin position="85"/>
        <end position="103"/>
    </location>
</feature>
<organism evidence="7 8">
    <name type="scientific">Xanthomonas campestris pv. papavericola</name>
    <dbReference type="NCBI Taxonomy" id="487881"/>
    <lineage>
        <taxon>Bacteria</taxon>
        <taxon>Pseudomonadati</taxon>
        <taxon>Pseudomonadota</taxon>
        <taxon>Gammaproteobacteria</taxon>
        <taxon>Lysobacterales</taxon>
        <taxon>Lysobacteraceae</taxon>
        <taxon>Xanthomonas</taxon>
    </lineage>
</organism>
<evidence type="ECO:0000256" key="3">
    <source>
        <dbReference type="ARBA" id="ARBA00022692"/>
    </source>
</evidence>
<evidence type="ECO:0000256" key="6">
    <source>
        <dbReference type="SAM" id="Phobius"/>
    </source>
</evidence>
<evidence type="ECO:0000313" key="7">
    <source>
        <dbReference type="EMBL" id="MEC3889436.1"/>
    </source>
</evidence>
<keyword evidence="3 6" id="KW-0812">Transmembrane</keyword>
<keyword evidence="4 6" id="KW-1133">Transmembrane helix</keyword>
<dbReference type="PANTHER" id="PTHR10057:SF0">
    <property type="entry name" value="TRANSLOCATOR PROTEIN"/>
    <property type="match status" value="1"/>
</dbReference>
<dbReference type="PANTHER" id="PTHR10057">
    <property type="entry name" value="PERIPHERAL-TYPE BENZODIAZEPINE RECEPTOR"/>
    <property type="match status" value="1"/>
</dbReference>
<reference evidence="7" key="2">
    <citation type="submission" date="2024-01" db="EMBL/GenBank/DDBJ databases">
        <title>Long-read genome sequencing of X. campestris pv. papavericola.</title>
        <authorList>
            <person name="Hussain R.M.F."/>
            <person name="Greer S."/>
            <person name="Harrison J."/>
            <person name="Grant M."/>
            <person name="Vicente J."/>
            <person name="Studholme D.J."/>
        </authorList>
    </citation>
    <scope>NUCLEOTIDE SEQUENCE</scope>
    <source>
        <strain evidence="7">NCPPB 2970</strain>
    </source>
</reference>
<evidence type="ECO:0000256" key="5">
    <source>
        <dbReference type="ARBA" id="ARBA00023136"/>
    </source>
</evidence>